<dbReference type="EMBL" id="UINC01045870">
    <property type="protein sequence ID" value="SVB53149.1"/>
    <property type="molecule type" value="Genomic_DNA"/>
</dbReference>
<proteinExistence type="predicted"/>
<reference evidence="1" key="1">
    <citation type="submission" date="2018-05" db="EMBL/GenBank/DDBJ databases">
        <authorList>
            <person name="Lanie J.A."/>
            <person name="Ng W.-L."/>
            <person name="Kazmierczak K.M."/>
            <person name="Andrzejewski T.M."/>
            <person name="Davidsen T.M."/>
            <person name="Wayne K.J."/>
            <person name="Tettelin H."/>
            <person name="Glass J.I."/>
            <person name="Rusch D."/>
            <person name="Podicherti R."/>
            <person name="Tsui H.-C.T."/>
            <person name="Winkler M.E."/>
        </authorList>
    </citation>
    <scope>NUCLEOTIDE SEQUENCE</scope>
</reference>
<organism evidence="1">
    <name type="scientific">marine metagenome</name>
    <dbReference type="NCBI Taxonomy" id="408172"/>
    <lineage>
        <taxon>unclassified sequences</taxon>
        <taxon>metagenomes</taxon>
        <taxon>ecological metagenomes</taxon>
    </lineage>
</organism>
<gene>
    <name evidence="1" type="ORF">METZ01_LOCUS206003</name>
</gene>
<feature type="non-terminal residue" evidence="1">
    <location>
        <position position="434"/>
    </location>
</feature>
<evidence type="ECO:0000313" key="1">
    <source>
        <dbReference type="EMBL" id="SVB53149.1"/>
    </source>
</evidence>
<protein>
    <submittedName>
        <fullName evidence="1">Uncharacterized protein</fullName>
    </submittedName>
</protein>
<sequence>MHEISENFLKENNFDYIQKQVYEKVKWYNEITAKKYLTYEGINLGRLVNEETHAFIVPLFKKFHEILNIYKTYPDHFFIASYELHKLISVLTKFTTKINSSDGTPLRFGNNKIRLNIKIGGKYFIIFIPRSFYQKIKQILDIFLHVNFNVNKKIINNQHSTLLVEFNTLRFNDFILESKNFHSHKIFFGKRRPPVYNFKTFLLFKKTESKIISLFSLKNRKFFRDKNQKFEIKNKIKSLWAQETFFNSFFSIDKISIWALIKPYFTELLESRLDNLLYEIELVKNMFQEYKFNKILLFSEIGLSEQIIGHFAKKSNIPVLLLQHGCYYETAQKGLVTESQGVFPSNSDKLLVWGNYTKQKAISYGEVPEEKIETLGCIRFDNLQLKNSNSDDYVLFAITGPEPEFVHGLSTKNIEQYVNTIRKICEIVNQMGKK</sequence>
<accession>A0A382ES08</accession>
<dbReference type="AlphaFoldDB" id="A0A382ES08"/>
<name>A0A382ES08_9ZZZZ</name>